<organism evidence="3 4">
    <name type="scientific">Lamprobacter modestohalophilus</name>
    <dbReference type="NCBI Taxonomy" id="1064514"/>
    <lineage>
        <taxon>Bacteria</taxon>
        <taxon>Pseudomonadati</taxon>
        <taxon>Pseudomonadota</taxon>
        <taxon>Gammaproteobacteria</taxon>
        <taxon>Chromatiales</taxon>
        <taxon>Chromatiaceae</taxon>
        <taxon>Lamprobacter</taxon>
    </lineage>
</organism>
<keyword evidence="1" id="KW-0408">Iron</keyword>
<dbReference type="InterPro" id="IPR038157">
    <property type="entry name" value="FeoA_core_dom"/>
</dbReference>
<dbReference type="Pfam" id="PF04023">
    <property type="entry name" value="FeoA"/>
    <property type="match status" value="1"/>
</dbReference>
<sequence>MKDQRPASFALAMADEGQRVRVVGLRAGRGLDRRLTDLGLNIGSELCVLQRQGGGLVVLRDQARIALGGGMATKIIVAPA</sequence>
<evidence type="ECO:0000256" key="1">
    <source>
        <dbReference type="ARBA" id="ARBA00023004"/>
    </source>
</evidence>
<dbReference type="InterPro" id="IPR007167">
    <property type="entry name" value="Fe-transptr_FeoA-like"/>
</dbReference>
<evidence type="ECO:0000313" key="4">
    <source>
        <dbReference type="Proteomes" id="UP001138768"/>
    </source>
</evidence>
<dbReference type="Proteomes" id="UP001138768">
    <property type="component" value="Unassembled WGS sequence"/>
</dbReference>
<dbReference type="Gene3D" id="2.30.30.90">
    <property type="match status" value="1"/>
</dbReference>
<dbReference type="AlphaFoldDB" id="A0A9X0W5T1"/>
<dbReference type="PANTHER" id="PTHR43151">
    <property type="entry name" value="FEOA FAMILY PROTEIN"/>
    <property type="match status" value="1"/>
</dbReference>
<keyword evidence="4" id="KW-1185">Reference proteome</keyword>
<reference evidence="3 4" key="1">
    <citation type="journal article" date="2020" name="Microorganisms">
        <title>Osmotic Adaptation and Compatible Solute Biosynthesis of Phototrophic Bacteria as Revealed from Genome Analyses.</title>
        <authorList>
            <person name="Imhoff J.F."/>
            <person name="Rahn T."/>
            <person name="Kunzel S."/>
            <person name="Keller A."/>
            <person name="Neulinger S.C."/>
        </authorList>
    </citation>
    <scope>NUCLEOTIDE SEQUENCE [LARGE SCALE GENOMIC DNA]</scope>
    <source>
        <strain evidence="3 4">DSM 25653</strain>
    </source>
</reference>
<name>A0A9X0W5T1_9GAMM</name>
<dbReference type="PANTHER" id="PTHR43151:SF1">
    <property type="entry name" value="SSR2333 PROTEIN"/>
    <property type="match status" value="1"/>
</dbReference>
<protein>
    <submittedName>
        <fullName evidence="3">Ferrous iron transport protein A</fullName>
    </submittedName>
</protein>
<dbReference type="RefSeq" id="WP_200238910.1">
    <property type="nucleotide sequence ID" value="NZ_JAXUFI010000016.1"/>
</dbReference>
<comment type="caution">
    <text evidence="3">The sequence shown here is derived from an EMBL/GenBank/DDBJ whole genome shotgun (WGS) entry which is preliminary data.</text>
</comment>
<dbReference type="SMART" id="SM00899">
    <property type="entry name" value="FeoA"/>
    <property type="match status" value="1"/>
</dbReference>
<dbReference type="GO" id="GO:0046914">
    <property type="term" value="F:transition metal ion binding"/>
    <property type="evidence" value="ECO:0007669"/>
    <property type="project" value="InterPro"/>
</dbReference>
<feature type="domain" description="Ferrous iron transporter FeoA-like" evidence="2">
    <location>
        <begin position="9"/>
        <end position="79"/>
    </location>
</feature>
<gene>
    <name evidence="3" type="ORF">CKO42_03505</name>
</gene>
<dbReference type="SUPFAM" id="SSF50037">
    <property type="entry name" value="C-terminal domain of transcriptional repressors"/>
    <property type="match status" value="1"/>
</dbReference>
<evidence type="ECO:0000259" key="2">
    <source>
        <dbReference type="SMART" id="SM00899"/>
    </source>
</evidence>
<dbReference type="InterPro" id="IPR008988">
    <property type="entry name" value="Transcriptional_repressor_C"/>
</dbReference>
<proteinExistence type="predicted"/>
<evidence type="ECO:0000313" key="3">
    <source>
        <dbReference type="EMBL" id="MBK1617532.1"/>
    </source>
</evidence>
<accession>A0A9X0W5T1</accession>
<dbReference type="InterPro" id="IPR053184">
    <property type="entry name" value="FeoA-like"/>
</dbReference>
<dbReference type="EMBL" id="NRRY01000003">
    <property type="protein sequence ID" value="MBK1617532.1"/>
    <property type="molecule type" value="Genomic_DNA"/>
</dbReference>